<sequence length="177" mass="20549">MIPGAVVEAVFQRIQSDTSVILLRFDEEQSAYPLGVYRSISCLVESVYRNIQTSAEKVGDPTVVVRTRFEKYQDTYSFNFFDTQSLENARTAAMNVFHWFGSPDNRSFCEEHSIVPRFVATNVQDKSVFENSAWLYQVGFDIRFDYTFEYTEEIEKISKIQITEEFGSHNENLEVEV</sequence>
<evidence type="ECO:0000259" key="1">
    <source>
        <dbReference type="Pfam" id="PF23961"/>
    </source>
</evidence>
<proteinExistence type="predicted"/>
<dbReference type="Proteomes" id="UP000245076">
    <property type="component" value="Unassembled WGS sequence"/>
</dbReference>
<dbReference type="Pfam" id="PF23961">
    <property type="entry name" value="Phage_tail_terminator_9"/>
    <property type="match status" value="1"/>
</dbReference>
<organism evidence="2 3">
    <name type="scientific">Leptospira johnsonii</name>
    <dbReference type="NCBI Taxonomy" id="1917820"/>
    <lineage>
        <taxon>Bacteria</taxon>
        <taxon>Pseudomonadati</taxon>
        <taxon>Spirochaetota</taxon>
        <taxon>Spirochaetia</taxon>
        <taxon>Leptospirales</taxon>
        <taxon>Leptospiraceae</taxon>
        <taxon>Leptospira</taxon>
    </lineage>
</organism>
<reference evidence="2 3" key="1">
    <citation type="submission" date="2018-02" db="EMBL/GenBank/DDBJ databases">
        <title>Novel Leptospira species isolated from soil and water in Japan.</title>
        <authorList>
            <person name="Nakao R."/>
            <person name="Masuzawa T."/>
        </authorList>
    </citation>
    <scope>NUCLEOTIDE SEQUENCE [LARGE SCALE GENOMIC DNA]</scope>
    <source>
        <strain evidence="2 3">E8</strain>
    </source>
</reference>
<accession>A0A2P2D247</accession>
<dbReference type="OrthoDB" id="326192at2"/>
<keyword evidence="3" id="KW-1185">Reference proteome</keyword>
<dbReference type="EMBL" id="BFAY01000008">
    <property type="protein sequence ID" value="GBF38541.1"/>
    <property type="molecule type" value="Genomic_DNA"/>
</dbReference>
<dbReference type="AlphaFoldDB" id="A0A2P2D247"/>
<evidence type="ECO:0000313" key="2">
    <source>
        <dbReference type="EMBL" id="GBF38541.1"/>
    </source>
</evidence>
<feature type="domain" description="Phage neck terminator protein gp12-like" evidence="1">
    <location>
        <begin position="26"/>
        <end position="164"/>
    </location>
</feature>
<comment type="caution">
    <text evidence="2">The sequence shown here is derived from an EMBL/GenBank/DDBJ whole genome shotgun (WGS) entry which is preliminary data.</text>
</comment>
<dbReference type="NCBIfam" id="NF047498">
    <property type="entry name" value="LIC_12616_fam"/>
    <property type="match status" value="1"/>
</dbReference>
<gene>
    <name evidence="2" type="ORF">LPTSP1_15340</name>
</gene>
<evidence type="ECO:0000313" key="3">
    <source>
        <dbReference type="Proteomes" id="UP000245076"/>
    </source>
</evidence>
<name>A0A2P2D247_9LEPT</name>
<dbReference type="RefSeq" id="WP_108928264.1">
    <property type="nucleotide sequence ID" value="NZ_BFAY01000008.1"/>
</dbReference>
<dbReference type="InterPro" id="IPR057087">
    <property type="entry name" value="Gp12-like"/>
</dbReference>
<protein>
    <recommendedName>
        <fullName evidence="1">Phage neck terminator protein gp12-like domain-containing protein</fullName>
    </recommendedName>
</protein>